<reference evidence="1 2" key="1">
    <citation type="journal article" date="2020" name="Int. J. Med. Microbiol.">
        <title>Discovery of Paenibacillus larvae ERIC V: Phenotypic and genomic comparison to genotypes ERIC I-IV reveal different inventories of virulence factors which correlate with epidemiological prevalences of American Foulbrood.</title>
        <authorList>
            <person name="Beims H."/>
            <person name="Bunk B."/>
            <person name="Erler S."/>
            <person name="Mohr K.I."/>
            <person name="Sproer C."/>
            <person name="Pradella S."/>
            <person name="Gunther G."/>
            <person name="Rohde M."/>
            <person name="von der Ohe W."/>
            <person name="Steinert M."/>
        </authorList>
    </citation>
    <scope>NUCLEOTIDE SEQUENCE [LARGE SCALE GENOMIC DNA]</scope>
    <source>
        <strain evidence="1">Eric_V</strain>
    </source>
</reference>
<accession>A0A6C0QXV4</accession>
<organism evidence="1 2">
    <name type="scientific">Paenibacillus larvae subsp. larvae</name>
    <dbReference type="NCBI Taxonomy" id="147375"/>
    <lineage>
        <taxon>Bacteria</taxon>
        <taxon>Bacillati</taxon>
        <taxon>Bacillota</taxon>
        <taxon>Bacilli</taxon>
        <taxon>Bacillales</taxon>
        <taxon>Paenibacillaceae</taxon>
        <taxon>Paenibacillus</taxon>
    </lineage>
</organism>
<name>A0A6C0QXV4_9BACL</name>
<dbReference type="AlphaFoldDB" id="A0A6C0QXV4"/>
<evidence type="ECO:0000313" key="2">
    <source>
        <dbReference type="Proteomes" id="UP000464330"/>
    </source>
</evidence>
<evidence type="ECO:0000313" key="1">
    <source>
        <dbReference type="EMBL" id="QHZ53604.1"/>
    </source>
</evidence>
<protein>
    <submittedName>
        <fullName evidence="1">Uncharacterized protein</fullName>
    </submittedName>
</protein>
<dbReference type="Proteomes" id="UP000464330">
    <property type="component" value="Chromosome"/>
</dbReference>
<sequence length="39" mass="4634">MIPMIKELKVEGIPVKLFIFSFVSLFIMKRYIKIGSPYR</sequence>
<dbReference type="EMBL" id="CP019717">
    <property type="protein sequence ID" value="QHZ53604.1"/>
    <property type="molecule type" value="Genomic_DNA"/>
</dbReference>
<proteinExistence type="predicted"/>
<gene>
    <name evidence="1" type="ORF">ERICV_04563</name>
</gene>